<comment type="caution">
    <text evidence="2">The sequence shown here is derived from an EMBL/GenBank/DDBJ whole genome shotgun (WGS) entry which is preliminary data.</text>
</comment>
<accession>A0AAV3XUE7</accession>
<protein>
    <submittedName>
        <fullName evidence="2">Uncharacterized protein</fullName>
    </submittedName>
</protein>
<proteinExistence type="predicted"/>
<name>A0AAV3XUE7_9GAST</name>
<feature type="region of interest" description="Disordered" evidence="1">
    <location>
        <begin position="74"/>
        <end position="94"/>
    </location>
</feature>
<organism evidence="2 3">
    <name type="scientific">Plakobranchus ocellatus</name>
    <dbReference type="NCBI Taxonomy" id="259542"/>
    <lineage>
        <taxon>Eukaryota</taxon>
        <taxon>Metazoa</taxon>
        <taxon>Spiralia</taxon>
        <taxon>Lophotrochozoa</taxon>
        <taxon>Mollusca</taxon>
        <taxon>Gastropoda</taxon>
        <taxon>Heterobranchia</taxon>
        <taxon>Euthyneura</taxon>
        <taxon>Panpulmonata</taxon>
        <taxon>Sacoglossa</taxon>
        <taxon>Placobranchoidea</taxon>
        <taxon>Plakobranchidae</taxon>
        <taxon>Plakobranchus</taxon>
    </lineage>
</organism>
<gene>
    <name evidence="2" type="ORF">PoB_000016300</name>
</gene>
<reference evidence="2 3" key="1">
    <citation type="journal article" date="2021" name="Elife">
        <title>Chloroplast acquisition without the gene transfer in kleptoplastic sea slugs, Plakobranchus ocellatus.</title>
        <authorList>
            <person name="Maeda T."/>
            <person name="Takahashi S."/>
            <person name="Yoshida T."/>
            <person name="Shimamura S."/>
            <person name="Takaki Y."/>
            <person name="Nagai Y."/>
            <person name="Toyoda A."/>
            <person name="Suzuki Y."/>
            <person name="Arimoto A."/>
            <person name="Ishii H."/>
            <person name="Satoh N."/>
            <person name="Nishiyama T."/>
            <person name="Hasebe M."/>
            <person name="Maruyama T."/>
            <person name="Minagawa J."/>
            <person name="Obokata J."/>
            <person name="Shigenobu S."/>
        </authorList>
    </citation>
    <scope>NUCLEOTIDE SEQUENCE [LARGE SCALE GENOMIC DNA]</scope>
</reference>
<feature type="compositionally biased region" description="Basic and acidic residues" evidence="1">
    <location>
        <begin position="50"/>
        <end position="60"/>
    </location>
</feature>
<dbReference type="Proteomes" id="UP000735302">
    <property type="component" value="Unassembled WGS sequence"/>
</dbReference>
<feature type="compositionally biased region" description="Acidic residues" evidence="1">
    <location>
        <begin position="1"/>
        <end position="33"/>
    </location>
</feature>
<dbReference type="AlphaFoldDB" id="A0AAV3XUE7"/>
<evidence type="ECO:0000256" key="1">
    <source>
        <dbReference type="SAM" id="MobiDB-lite"/>
    </source>
</evidence>
<evidence type="ECO:0000313" key="2">
    <source>
        <dbReference type="EMBL" id="GFN73657.1"/>
    </source>
</evidence>
<dbReference type="EMBL" id="BLXT01000021">
    <property type="protein sequence ID" value="GFN73657.1"/>
    <property type="molecule type" value="Genomic_DNA"/>
</dbReference>
<keyword evidence="3" id="KW-1185">Reference proteome</keyword>
<evidence type="ECO:0000313" key="3">
    <source>
        <dbReference type="Proteomes" id="UP000735302"/>
    </source>
</evidence>
<sequence length="94" mass="10933">MRVNEEKEDGDDDYNDNDDNGDDDDDDDDDDDVNICRNMFPKNLENTSDEQDRRLHEKNESGNVHVIAELLLENSTRSIGKQMKSSPWHSSQKY</sequence>
<feature type="region of interest" description="Disordered" evidence="1">
    <location>
        <begin position="1"/>
        <end position="62"/>
    </location>
</feature>